<sequence length="717" mass="74567">MVGAIAAAATASNNRRRFGIPTLGVRGSLFTAFAVIAGMAMLISVGSGTSLSKLGAAMTELSGRDIPKLAASLQLTTQSESLASQAPMLLASSSAEALRERQQRMRVALEVATQRLADITRYGADPAVIAAMTDTLKNIEDTIRSLGAAAQERLDLAASHQKLYHTLRSAQDEFLALATPAMMDAQTRMSAALASTSLNASDAADAGRTIELLGNVIAPSNLIVSNLMAALSARDVEVLAALEASFTDADATVRSSLEALPAEGGTAALKEAALRLIALGDGKTGIFKIRQKELDAIAYGELILDETRKLNLGLGVSVKQLVDSVRVDTEAAAKQAHREIALATQVMIGLGGLILIGSALYVWLYVGRSILRRMHKLQRAMQALSAGQLDTTIDRGGRQDELAAMAATLEVFRENMMHARELSEAQEQDRIAKAERTARIEARIAEFESKVRGALEKLEASASAMQDTAQGMSASADRSNTLVNTVASAAEQTSVNVQTVAVGTEQLSSSIAEIGRQVVSSAAIATKAVSEASATDATIQSLNDNAGRISAVIDLIQSIASQTNLLALNATIEAARAGEAGRGFAVVAAEVKALAEQTAKATDEIRLQIAAMQEVTGSAVGAIRNIGQTIGAINSVTTAITAAVEQQSAATQEMARNIQHAAGGTSRVSGNIAGVSEASAQAGSAAGEVLAASSSLRREADILRGEIDDFLLNIRAA</sequence>
<dbReference type="GO" id="GO:0016020">
    <property type="term" value="C:membrane"/>
    <property type="evidence" value="ECO:0007669"/>
    <property type="project" value="InterPro"/>
</dbReference>
<dbReference type="PANTHER" id="PTHR32089:SF112">
    <property type="entry name" value="LYSOZYME-LIKE PROTEIN-RELATED"/>
    <property type="match status" value="1"/>
</dbReference>
<evidence type="ECO:0000313" key="8">
    <source>
        <dbReference type="Proteomes" id="UP000248148"/>
    </source>
</evidence>
<dbReference type="Pfam" id="PF00015">
    <property type="entry name" value="MCPsignal"/>
    <property type="match status" value="1"/>
</dbReference>
<dbReference type="GO" id="GO:0004888">
    <property type="term" value="F:transmembrane signaling receptor activity"/>
    <property type="evidence" value="ECO:0007669"/>
    <property type="project" value="InterPro"/>
</dbReference>
<feature type="transmembrane region" description="Helical" evidence="4">
    <location>
        <begin position="346"/>
        <end position="366"/>
    </location>
</feature>
<dbReference type="SUPFAM" id="SSF58104">
    <property type="entry name" value="Methyl-accepting chemotaxis protein (MCP) signaling domain"/>
    <property type="match status" value="1"/>
</dbReference>
<keyword evidence="8" id="KW-1185">Reference proteome</keyword>
<dbReference type="Pfam" id="PF00672">
    <property type="entry name" value="HAMP"/>
    <property type="match status" value="1"/>
</dbReference>
<feature type="domain" description="Methyl-accepting transducer" evidence="5">
    <location>
        <begin position="454"/>
        <end position="697"/>
    </location>
</feature>
<dbReference type="InterPro" id="IPR003660">
    <property type="entry name" value="HAMP_dom"/>
</dbReference>
<dbReference type="InterPro" id="IPR038188">
    <property type="entry name" value="TorS_sensor_sf"/>
</dbReference>
<dbReference type="PRINTS" id="PR00260">
    <property type="entry name" value="CHEMTRNSDUCR"/>
</dbReference>
<accession>A0A318TE23</accession>
<proteinExistence type="inferred from homology"/>
<keyword evidence="4" id="KW-0472">Membrane</keyword>
<dbReference type="GO" id="GO:0007165">
    <property type="term" value="P:signal transduction"/>
    <property type="evidence" value="ECO:0007669"/>
    <property type="project" value="UniProtKB-KW"/>
</dbReference>
<keyword evidence="4" id="KW-1133">Transmembrane helix</keyword>
<dbReference type="OrthoDB" id="3378718at2"/>
<dbReference type="SMART" id="SM00283">
    <property type="entry name" value="MA"/>
    <property type="match status" value="1"/>
</dbReference>
<dbReference type="InterPro" id="IPR004089">
    <property type="entry name" value="MCPsignal_dom"/>
</dbReference>
<name>A0A318TE23_9BRAD</name>
<organism evidence="7 8">
    <name type="scientific">Rhodopseudomonas faecalis</name>
    <dbReference type="NCBI Taxonomy" id="99655"/>
    <lineage>
        <taxon>Bacteria</taxon>
        <taxon>Pseudomonadati</taxon>
        <taxon>Pseudomonadota</taxon>
        <taxon>Alphaproteobacteria</taxon>
        <taxon>Hyphomicrobiales</taxon>
        <taxon>Nitrobacteraceae</taxon>
        <taxon>Rhodopseudomonas</taxon>
    </lineage>
</organism>
<evidence type="ECO:0000259" key="6">
    <source>
        <dbReference type="PROSITE" id="PS50885"/>
    </source>
</evidence>
<dbReference type="SMART" id="SM00304">
    <property type="entry name" value="HAMP"/>
    <property type="match status" value="1"/>
</dbReference>
<evidence type="ECO:0000256" key="3">
    <source>
        <dbReference type="PROSITE-ProRule" id="PRU00284"/>
    </source>
</evidence>
<dbReference type="GO" id="GO:0006935">
    <property type="term" value="P:chemotaxis"/>
    <property type="evidence" value="ECO:0007669"/>
    <property type="project" value="InterPro"/>
</dbReference>
<keyword evidence="4" id="KW-0812">Transmembrane</keyword>
<evidence type="ECO:0000313" key="7">
    <source>
        <dbReference type="EMBL" id="PYF02984.1"/>
    </source>
</evidence>
<protein>
    <submittedName>
        <fullName evidence="7">Methyl-accepting chemotaxis protein</fullName>
    </submittedName>
</protein>
<dbReference type="PROSITE" id="PS50111">
    <property type="entry name" value="CHEMOTAXIS_TRANSDUC_2"/>
    <property type="match status" value="1"/>
</dbReference>
<comment type="caution">
    <text evidence="7">The sequence shown here is derived from an EMBL/GenBank/DDBJ whole genome shotgun (WGS) entry which is preliminary data.</text>
</comment>
<feature type="transmembrane region" description="Helical" evidence="4">
    <location>
        <begin position="23"/>
        <end position="43"/>
    </location>
</feature>
<dbReference type="Gene3D" id="6.10.340.10">
    <property type="match status" value="1"/>
</dbReference>
<dbReference type="RefSeq" id="WP_110780805.1">
    <property type="nucleotide sequence ID" value="NZ_QJTI01000009.1"/>
</dbReference>
<gene>
    <name evidence="7" type="ORF">BJ122_109116</name>
</gene>
<dbReference type="Gene3D" id="1.10.287.950">
    <property type="entry name" value="Methyl-accepting chemotaxis protein"/>
    <property type="match status" value="1"/>
</dbReference>
<dbReference type="InterPro" id="IPR004090">
    <property type="entry name" value="Chemotax_Me-accpt_rcpt"/>
</dbReference>
<dbReference type="Pfam" id="PF21689">
    <property type="entry name" value="TorS_sensor_domain"/>
    <property type="match status" value="1"/>
</dbReference>
<keyword evidence="1 3" id="KW-0807">Transducer</keyword>
<evidence type="ECO:0000256" key="4">
    <source>
        <dbReference type="SAM" id="Phobius"/>
    </source>
</evidence>
<dbReference type="Proteomes" id="UP000248148">
    <property type="component" value="Unassembled WGS sequence"/>
</dbReference>
<feature type="domain" description="HAMP" evidence="6">
    <location>
        <begin position="368"/>
        <end position="421"/>
    </location>
</feature>
<dbReference type="AlphaFoldDB" id="A0A318TE23"/>
<evidence type="ECO:0000256" key="1">
    <source>
        <dbReference type="ARBA" id="ARBA00023224"/>
    </source>
</evidence>
<dbReference type="Gene3D" id="1.20.58.920">
    <property type="match status" value="1"/>
</dbReference>
<reference evidence="7 8" key="1">
    <citation type="submission" date="2018-06" db="EMBL/GenBank/DDBJ databases">
        <title>Genomic Encyclopedia of Archaeal and Bacterial Type Strains, Phase II (KMG-II): from individual species to whole genera.</title>
        <authorList>
            <person name="Goeker M."/>
        </authorList>
    </citation>
    <scope>NUCLEOTIDE SEQUENCE [LARGE SCALE GENOMIC DNA]</scope>
    <source>
        <strain evidence="7 8">JCM 11668</strain>
    </source>
</reference>
<dbReference type="PANTHER" id="PTHR32089">
    <property type="entry name" value="METHYL-ACCEPTING CHEMOTAXIS PROTEIN MCPB"/>
    <property type="match status" value="1"/>
</dbReference>
<dbReference type="EMBL" id="QJTI01000009">
    <property type="protein sequence ID" value="PYF02984.1"/>
    <property type="molecule type" value="Genomic_DNA"/>
</dbReference>
<evidence type="ECO:0000259" key="5">
    <source>
        <dbReference type="PROSITE" id="PS50111"/>
    </source>
</evidence>
<comment type="similarity">
    <text evidence="2">Belongs to the methyl-accepting chemotaxis (MCP) protein family.</text>
</comment>
<dbReference type="CDD" id="cd06225">
    <property type="entry name" value="HAMP"/>
    <property type="match status" value="1"/>
</dbReference>
<evidence type="ECO:0000256" key="2">
    <source>
        <dbReference type="ARBA" id="ARBA00029447"/>
    </source>
</evidence>
<dbReference type="PROSITE" id="PS50885">
    <property type="entry name" value="HAMP"/>
    <property type="match status" value="1"/>
</dbReference>